<dbReference type="GO" id="GO:0031146">
    <property type="term" value="P:SCF-dependent proteasomal ubiquitin-dependent protein catabolic process"/>
    <property type="evidence" value="ECO:0007669"/>
    <property type="project" value="TreeGrafter"/>
</dbReference>
<feature type="domain" description="F-box/LRR-repeat protein 15-like leucin rich repeat" evidence="1">
    <location>
        <begin position="237"/>
        <end position="368"/>
    </location>
</feature>
<proteinExistence type="predicted"/>
<dbReference type="SUPFAM" id="SSF52047">
    <property type="entry name" value="RNI-like"/>
    <property type="match status" value="1"/>
</dbReference>
<dbReference type="PANTHER" id="PTHR13318:SF95">
    <property type="entry name" value="F-BOX PROTEIN YLR352W"/>
    <property type="match status" value="1"/>
</dbReference>
<dbReference type="EMBL" id="HBIC01051898">
    <property type="protein sequence ID" value="CAE0297766.1"/>
    <property type="molecule type" value="Transcribed_RNA"/>
</dbReference>
<dbReference type="InterPro" id="IPR032675">
    <property type="entry name" value="LRR_dom_sf"/>
</dbReference>
<dbReference type="InterPro" id="IPR057207">
    <property type="entry name" value="FBXL15_LRR"/>
</dbReference>
<accession>A0A7S3MD86</accession>
<dbReference type="PANTHER" id="PTHR13318">
    <property type="entry name" value="PARTNER OF PAIRED, ISOFORM B-RELATED"/>
    <property type="match status" value="1"/>
</dbReference>
<name>A0A7S3MD86_9STRA</name>
<evidence type="ECO:0000259" key="1">
    <source>
        <dbReference type="Pfam" id="PF25372"/>
    </source>
</evidence>
<dbReference type="GO" id="GO:0019005">
    <property type="term" value="C:SCF ubiquitin ligase complex"/>
    <property type="evidence" value="ECO:0007669"/>
    <property type="project" value="TreeGrafter"/>
</dbReference>
<dbReference type="Gene3D" id="3.80.10.10">
    <property type="entry name" value="Ribonuclease Inhibitor"/>
    <property type="match status" value="1"/>
</dbReference>
<dbReference type="SMART" id="SM00367">
    <property type="entry name" value="LRR_CC"/>
    <property type="match status" value="4"/>
</dbReference>
<reference evidence="2" key="1">
    <citation type="submission" date="2021-01" db="EMBL/GenBank/DDBJ databases">
        <authorList>
            <person name="Corre E."/>
            <person name="Pelletier E."/>
            <person name="Niang G."/>
            <person name="Scheremetjew M."/>
            <person name="Finn R."/>
            <person name="Kale V."/>
            <person name="Holt S."/>
            <person name="Cochrane G."/>
            <person name="Meng A."/>
            <person name="Brown T."/>
            <person name="Cohen L."/>
        </authorList>
    </citation>
    <scope>NUCLEOTIDE SEQUENCE</scope>
    <source>
        <strain evidence="2">CCAP 955/1</strain>
    </source>
</reference>
<gene>
    <name evidence="2" type="ORF">SELO1098_LOCUS26620</name>
</gene>
<dbReference type="InterPro" id="IPR006553">
    <property type="entry name" value="Leu-rich_rpt_Cys-con_subtyp"/>
</dbReference>
<evidence type="ECO:0000313" key="2">
    <source>
        <dbReference type="EMBL" id="CAE0297766.1"/>
    </source>
</evidence>
<dbReference type="AlphaFoldDB" id="A0A7S3MD86"/>
<dbReference type="Pfam" id="PF25372">
    <property type="entry name" value="DUF7885"/>
    <property type="match status" value="1"/>
</dbReference>
<organism evidence="2">
    <name type="scientific">Spumella elongata</name>
    <dbReference type="NCBI Taxonomy" id="89044"/>
    <lineage>
        <taxon>Eukaryota</taxon>
        <taxon>Sar</taxon>
        <taxon>Stramenopiles</taxon>
        <taxon>Ochrophyta</taxon>
        <taxon>Chrysophyceae</taxon>
        <taxon>Chromulinales</taxon>
        <taxon>Chromulinaceae</taxon>
        <taxon>Spumella</taxon>
    </lineage>
</organism>
<sequence length="486" mass="53588">MAKTDFFTALPPTVSALIITDYLKLKDIVGLDTAFCGKDARNRFLAIYHEDACVLKIKQHSVVTFTTPTFLWLASRSLCVEGISLHKTWNPSFTDKFIDYAVACGRQIKFFHPALESGDTVTVEQFVSITKQCPEMAIIAGIRASFVTEHAMRTVRASNPKLMSLHVIEGDEAPEDLSALTYVVAGGLPSLKTLRIPFTEDLGTTLVRIAQNCLNLEKVEVKLGSNYDLKLPNGDNVLVALSECANFDSLVLPAHTVTDVGLRALSKCSTLSVLELSDNADVTLEGFEALSKGCPELKELRLPDIQARQGAPRLSTTQFTNLQKLSLRCCTALRDADVTHLAATCPKLIDVDLYMCVNLSDASICALSVGCPSLKKLNIVGVQFCDDTFAQLAQTSRNITHLTCTPNELFDEREGVIAAFTHLTKLEFLNVERTNLLNHPVVVSTLLENCPQLNTLESMYAEVCEEIMELMANASFQYYRDGIFER</sequence>
<protein>
    <recommendedName>
        <fullName evidence="1">F-box/LRR-repeat protein 15-like leucin rich repeat domain-containing protein</fullName>
    </recommendedName>
</protein>